<evidence type="ECO:0000313" key="4">
    <source>
        <dbReference type="Proteomes" id="UP000029382"/>
    </source>
</evidence>
<organism evidence="2 4">
    <name type="scientific">Streptococcus equinus JB1</name>
    <dbReference type="NCBI Taxonomy" id="1294274"/>
    <lineage>
        <taxon>Bacteria</taxon>
        <taxon>Bacillati</taxon>
        <taxon>Bacillota</taxon>
        <taxon>Bacilli</taxon>
        <taxon>Lactobacillales</taxon>
        <taxon>Streptococcaceae</taxon>
        <taxon>Streptococcus</taxon>
    </lineage>
</organism>
<dbReference type="EMBL" id="FOTG01000003">
    <property type="protein sequence ID" value="SFL14745.1"/>
    <property type="molecule type" value="Genomic_DNA"/>
</dbReference>
<proteinExistence type="predicted"/>
<evidence type="ECO:0000313" key="2">
    <source>
        <dbReference type="EMBL" id="KFN87472.1"/>
    </source>
</evidence>
<dbReference type="EMBL" id="AUZH01000026">
    <property type="protein sequence ID" value="KFN87472.1"/>
    <property type="molecule type" value="Genomic_DNA"/>
</dbReference>
<dbReference type="Proteomes" id="UP000029382">
    <property type="component" value="Unassembled WGS sequence"/>
</dbReference>
<accession>A0A091BUN7</accession>
<sequence>MKILVVGLGVIGTTYAYLFEKAGHEVEHFIREGSDKNSIELLDVDLLDGRKDKYGNQVRDTYDVKHSSQKVYDFIFVSVPSGRIEDVIESLDNSQIKGTIILACGIWENRESLDTLMSGHDYLLGYPVAGGKCSSTHLEACVFDHFMIEKEEKTEIPNYSDIETLFSDCQISLEKPYDMLEWIWLHMAINAAVVSVAGKYGNINQPSASAENLMNSSAILKQAVVAIRETSGIIAARGVTLKCYRNELLAYWLPTFISVPLMKKMFAKNVLTRKIMTLHGNTEDLLFVCKSVYDCGQISHVEAPIFYDCYNALLPKID</sequence>
<dbReference type="InterPro" id="IPR013332">
    <property type="entry name" value="KPR_N"/>
</dbReference>
<feature type="domain" description="Ketopantoate reductase N-terminal" evidence="1">
    <location>
        <begin position="3"/>
        <end position="102"/>
    </location>
</feature>
<reference evidence="2 4" key="1">
    <citation type="journal article" date="2014" name="Genome Announc.">
        <title>Draft Genome Sequences of Streptococcus bovis Strains ATCC 33317 and JB1.</title>
        <authorList>
            <person name="Benahmed F.H."/>
            <person name="Gopinath G.R."/>
            <person name="Harbottle H."/>
            <person name="Cotta M.A."/>
            <person name="Luo Y."/>
            <person name="Henderson C."/>
            <person name="Teri P."/>
            <person name="Soppet D."/>
            <person name="Rasmussen M."/>
            <person name="Whitehead T.R."/>
            <person name="Davidson M."/>
        </authorList>
    </citation>
    <scope>NUCLEOTIDE SEQUENCE [LARGE SCALE GENOMIC DNA]</scope>
    <source>
        <strain evidence="2 4">JB1</strain>
    </source>
</reference>
<dbReference type="SUPFAM" id="SSF51735">
    <property type="entry name" value="NAD(P)-binding Rossmann-fold domains"/>
    <property type="match status" value="1"/>
</dbReference>
<reference evidence="3 5" key="2">
    <citation type="submission" date="2016-10" db="EMBL/GenBank/DDBJ databases">
        <authorList>
            <person name="Varghese N."/>
            <person name="Submissions S."/>
        </authorList>
    </citation>
    <scope>NUCLEOTIDE SEQUENCE [LARGE SCALE GENOMIC DNA]</scope>
    <source>
        <strain evidence="3 5">JB1</strain>
    </source>
</reference>
<evidence type="ECO:0000259" key="1">
    <source>
        <dbReference type="Pfam" id="PF02558"/>
    </source>
</evidence>
<gene>
    <name evidence="2" type="ORF">H702_07575</name>
    <name evidence="3" type="ORF">SAMN02910290_00612</name>
</gene>
<evidence type="ECO:0000313" key="3">
    <source>
        <dbReference type="EMBL" id="SFL14745.1"/>
    </source>
</evidence>
<dbReference type="AlphaFoldDB" id="A0A091BUN7"/>
<dbReference type="InterPro" id="IPR036291">
    <property type="entry name" value="NAD(P)-bd_dom_sf"/>
</dbReference>
<protein>
    <submittedName>
        <fullName evidence="2">2-dehydropantoate 2-reductase</fullName>
    </submittedName>
</protein>
<keyword evidence="5" id="KW-1185">Reference proteome</keyword>
<comment type="caution">
    <text evidence="2">The sequence shown here is derived from an EMBL/GenBank/DDBJ whole genome shotgun (WGS) entry which is preliminary data.</text>
</comment>
<evidence type="ECO:0000313" key="5">
    <source>
        <dbReference type="Proteomes" id="UP000182793"/>
    </source>
</evidence>
<name>A0A091BUN7_STREI</name>
<dbReference type="Gene3D" id="3.40.50.720">
    <property type="entry name" value="NAD(P)-binding Rossmann-like Domain"/>
    <property type="match status" value="1"/>
</dbReference>
<dbReference type="RefSeq" id="WP_039697086.1">
    <property type="nucleotide sequence ID" value="NZ_AUZH01000026.1"/>
</dbReference>
<dbReference type="Pfam" id="PF02558">
    <property type="entry name" value="ApbA"/>
    <property type="match status" value="1"/>
</dbReference>
<dbReference type="Proteomes" id="UP000182793">
    <property type="component" value="Unassembled WGS sequence"/>
</dbReference>